<reference evidence="4" key="1">
    <citation type="submission" date="2018-02" db="EMBL/GenBank/DDBJ databases">
        <title>Genome reduction pattern in chromatophore genome of Paulinella.</title>
        <authorList>
            <person name="Lhee D."/>
            <person name="Yoon H.S."/>
        </authorList>
    </citation>
    <scope>NUCLEOTIDE SEQUENCE</scope>
    <source>
        <strain evidence="4">NZ27</strain>
    </source>
</reference>
<proteinExistence type="predicted"/>
<evidence type="ECO:0000259" key="3">
    <source>
        <dbReference type="Pfam" id="PF00465"/>
    </source>
</evidence>
<protein>
    <submittedName>
        <fullName evidence="4">Putative glycerol dehydrogenase</fullName>
    </submittedName>
</protein>
<dbReference type="CDD" id="cd08550">
    <property type="entry name" value="GlyDH-like"/>
    <property type="match status" value="1"/>
</dbReference>
<gene>
    <name evidence="4" type="primary">gldA</name>
    <name evidence="4" type="ORF">PMNZ_781</name>
</gene>
<evidence type="ECO:0000256" key="1">
    <source>
        <dbReference type="ARBA" id="ARBA00022723"/>
    </source>
</evidence>
<dbReference type="InterPro" id="IPR016205">
    <property type="entry name" value="Glycerol_DH"/>
</dbReference>
<dbReference type="GeneID" id="38331651"/>
<dbReference type="EMBL" id="MG976688">
    <property type="protein sequence ID" value="AXY63701.1"/>
    <property type="molecule type" value="Genomic_DNA"/>
</dbReference>
<keyword evidence="2" id="KW-0560">Oxidoreductase</keyword>
<dbReference type="GO" id="GO:0016614">
    <property type="term" value="F:oxidoreductase activity, acting on CH-OH group of donors"/>
    <property type="evidence" value="ECO:0007669"/>
    <property type="project" value="InterPro"/>
</dbReference>
<dbReference type="PANTHER" id="PTHR43616:SF3">
    <property type="entry name" value="HYDROXYCARBOXYLATE DEHYDROGENASE A"/>
    <property type="match status" value="1"/>
</dbReference>
<keyword evidence="4" id="KW-0934">Plastid</keyword>
<dbReference type="PANTHER" id="PTHR43616">
    <property type="entry name" value="GLYCEROL DEHYDROGENASE"/>
    <property type="match status" value="1"/>
</dbReference>
<dbReference type="InterPro" id="IPR001670">
    <property type="entry name" value="ADH_Fe/GldA"/>
</dbReference>
<accession>A0A385I1A6</accession>
<dbReference type="SUPFAM" id="SSF56796">
    <property type="entry name" value="Dehydroquinate synthase-like"/>
    <property type="match status" value="1"/>
</dbReference>
<evidence type="ECO:0000313" key="4">
    <source>
        <dbReference type="EMBL" id="AXY63701.1"/>
    </source>
</evidence>
<dbReference type="GO" id="GO:0046872">
    <property type="term" value="F:metal ion binding"/>
    <property type="evidence" value="ECO:0007669"/>
    <property type="project" value="UniProtKB-KW"/>
</dbReference>
<dbReference type="Gene3D" id="1.20.1090.10">
    <property type="entry name" value="Dehydroquinate synthase-like - alpha domain"/>
    <property type="match status" value="1"/>
</dbReference>
<organism evidence="4">
    <name type="scientific">Paulinella micropora</name>
    <dbReference type="NCBI Taxonomy" id="1928728"/>
    <lineage>
        <taxon>Eukaryota</taxon>
        <taxon>Sar</taxon>
        <taxon>Rhizaria</taxon>
        <taxon>Cercozoa</taxon>
        <taxon>Imbricatea</taxon>
        <taxon>Silicofilosea</taxon>
        <taxon>Euglyphida</taxon>
        <taxon>Paulinellidae</taxon>
        <taxon>Paulinella</taxon>
    </lineage>
</organism>
<dbReference type="Pfam" id="PF00465">
    <property type="entry name" value="Fe-ADH"/>
    <property type="match status" value="1"/>
</dbReference>
<name>A0A385I1A6_9EUKA</name>
<dbReference type="AlphaFoldDB" id="A0A385I1A6"/>
<dbReference type="Gene3D" id="3.40.50.1970">
    <property type="match status" value="1"/>
</dbReference>
<dbReference type="RefSeq" id="YP_009531012.1">
    <property type="nucleotide sequence ID" value="NC_039737.1"/>
</dbReference>
<sequence length="368" mass="40238">MQIKMIDSCVHIHNIAPTYVFRGINAWEKSFNAIAKLGNKPLILGRGKETIGLREQLSRNLQEKGLQTYLVTLHFDCCEEDLQPIANSFLENGWNSVIAIGGGKVLDAGKLLAHRLRLPCVMIPSSAATCAGWTALSNLYSPSGAFKRDIVLDNCPDLLIFDYRFIIEAPSQTLSSGIADAMAKWYEASVSAGDSRDALIQQAVLQAKSLRDQLFLEGIEAINRPGSAAWIRVVESCGLVAGLIGGLGGARCRTVAAHAIHNGLTQLEVTRNTLHGEKVAFGILAQLWLEEKIGLNPLAGNARRDLISFFHHLKIPVNLDELGLGKVTITELRQVCCFAIQPNSDLHYLPFTVTEDDLLMSLTSTDYC</sequence>
<geneLocation type="plastid" evidence="4"/>
<dbReference type="PIRSF" id="PIRSF000112">
    <property type="entry name" value="Glycerol_dehydrogenase"/>
    <property type="match status" value="1"/>
</dbReference>
<feature type="domain" description="Alcohol dehydrogenase iron-type/glycerol dehydrogenase GldA" evidence="3">
    <location>
        <begin position="17"/>
        <end position="162"/>
    </location>
</feature>
<evidence type="ECO:0000256" key="2">
    <source>
        <dbReference type="ARBA" id="ARBA00023002"/>
    </source>
</evidence>
<keyword evidence="1" id="KW-0479">Metal-binding</keyword>